<dbReference type="EMBL" id="CP137640">
    <property type="protein sequence ID" value="WVX79530.1"/>
    <property type="molecule type" value="Genomic_DNA"/>
</dbReference>
<feature type="transmembrane region" description="Helical" evidence="1">
    <location>
        <begin position="37"/>
        <end position="57"/>
    </location>
</feature>
<evidence type="ECO:0000256" key="1">
    <source>
        <dbReference type="SAM" id="Phobius"/>
    </source>
</evidence>
<accession>A0ABZ2C7K1</accession>
<organism evidence="2 3">
    <name type="scientific">Niallia oryzisoli</name>
    <dbReference type="NCBI Taxonomy" id="1737571"/>
    <lineage>
        <taxon>Bacteria</taxon>
        <taxon>Bacillati</taxon>
        <taxon>Bacillota</taxon>
        <taxon>Bacilli</taxon>
        <taxon>Bacillales</taxon>
        <taxon>Bacillaceae</taxon>
        <taxon>Niallia</taxon>
    </lineage>
</organism>
<dbReference type="RefSeq" id="WP_338448464.1">
    <property type="nucleotide sequence ID" value="NZ_CP137640.1"/>
</dbReference>
<gene>
    <name evidence="2" type="ORF">R4Z09_19845</name>
</gene>
<feature type="transmembrane region" description="Helical" evidence="1">
    <location>
        <begin position="12"/>
        <end position="31"/>
    </location>
</feature>
<sequence length="155" mass="18296">MGQVRLYRISLLLILVFMVAGILLFILSIMALRAAPIMSILMVIFSTFTIGSSIYLWRKRNEGKGFYWDDEGIVIDLKGNKVYWDEIEDIQFFKSSTTSFSKATVIYPHYTNHKKIRMRRKKFLPTSAHSINWILIEKPKEFHNNLMKVWEEKNN</sequence>
<name>A0ABZ2C7K1_9BACI</name>
<keyword evidence="1" id="KW-0812">Transmembrane</keyword>
<proteinExistence type="predicted"/>
<protein>
    <recommendedName>
        <fullName evidence="4">Photosystem I assembly protein Ycf4</fullName>
    </recommendedName>
</protein>
<keyword evidence="1" id="KW-1133">Transmembrane helix</keyword>
<evidence type="ECO:0000313" key="3">
    <source>
        <dbReference type="Proteomes" id="UP001357223"/>
    </source>
</evidence>
<reference evidence="2 3" key="1">
    <citation type="submission" date="2023-10" db="EMBL/GenBank/DDBJ databases">
        <title>Niallia locisalis sp.nov. isolated from a salt pond sample.</title>
        <authorList>
            <person name="Li X.-J."/>
            <person name="Dong L."/>
        </authorList>
    </citation>
    <scope>NUCLEOTIDE SEQUENCE [LARGE SCALE GENOMIC DNA]</scope>
    <source>
        <strain evidence="2 3">DSM 29761</strain>
    </source>
</reference>
<keyword evidence="3" id="KW-1185">Reference proteome</keyword>
<evidence type="ECO:0000313" key="2">
    <source>
        <dbReference type="EMBL" id="WVX79530.1"/>
    </source>
</evidence>
<dbReference type="Proteomes" id="UP001357223">
    <property type="component" value="Chromosome"/>
</dbReference>
<keyword evidence="1" id="KW-0472">Membrane</keyword>
<evidence type="ECO:0008006" key="4">
    <source>
        <dbReference type="Google" id="ProtNLM"/>
    </source>
</evidence>